<dbReference type="SMART" id="SM00479">
    <property type="entry name" value="EXOIII"/>
    <property type="match status" value="1"/>
</dbReference>
<dbReference type="GO" id="GO:0003887">
    <property type="term" value="F:DNA-directed DNA polymerase activity"/>
    <property type="evidence" value="ECO:0007669"/>
    <property type="project" value="UniProtKB-EC"/>
</dbReference>
<dbReference type="EC" id="2.7.7.7" evidence="2"/>
<proteinExistence type="predicted"/>
<accession>A0AAE3VCD5</accession>
<dbReference type="Pfam" id="PF00929">
    <property type="entry name" value="RNase_T"/>
    <property type="match status" value="1"/>
</dbReference>
<dbReference type="GO" id="GO:0003676">
    <property type="term" value="F:nucleic acid binding"/>
    <property type="evidence" value="ECO:0007669"/>
    <property type="project" value="InterPro"/>
</dbReference>
<dbReference type="Proteomes" id="UP001238163">
    <property type="component" value="Unassembled WGS sequence"/>
</dbReference>
<feature type="domain" description="Exonuclease" evidence="1">
    <location>
        <begin position="7"/>
        <end position="182"/>
    </location>
</feature>
<dbReference type="RefSeq" id="WP_307259071.1">
    <property type="nucleotide sequence ID" value="NZ_JAUSVL010000001.1"/>
</dbReference>
<dbReference type="GO" id="GO:0004527">
    <property type="term" value="F:exonuclease activity"/>
    <property type="evidence" value="ECO:0007669"/>
    <property type="project" value="UniProtKB-ARBA"/>
</dbReference>
<dbReference type="InterPro" id="IPR013520">
    <property type="entry name" value="Ribonucl_H"/>
</dbReference>
<keyword evidence="2" id="KW-0808">Transferase</keyword>
<reference evidence="2" key="1">
    <citation type="submission" date="2023-07" db="EMBL/GenBank/DDBJ databases">
        <title>Genomic Encyclopedia of Type Strains, Phase IV (KMG-IV): sequencing the most valuable type-strain genomes for metagenomic binning, comparative biology and taxonomic classification.</title>
        <authorList>
            <person name="Goeker M."/>
        </authorList>
    </citation>
    <scope>NUCLEOTIDE SEQUENCE</scope>
    <source>
        <strain evidence="2">DSM 24202</strain>
    </source>
</reference>
<dbReference type="SUPFAM" id="SSF53098">
    <property type="entry name" value="Ribonuclease H-like"/>
    <property type="match status" value="1"/>
</dbReference>
<keyword evidence="3" id="KW-1185">Reference proteome</keyword>
<keyword evidence="2" id="KW-0548">Nucleotidyltransferase</keyword>
<evidence type="ECO:0000259" key="1">
    <source>
        <dbReference type="SMART" id="SM00479"/>
    </source>
</evidence>
<dbReference type="EMBL" id="JAUSVL010000001">
    <property type="protein sequence ID" value="MDQ0287912.1"/>
    <property type="molecule type" value="Genomic_DNA"/>
</dbReference>
<dbReference type="Gene3D" id="3.30.420.10">
    <property type="entry name" value="Ribonuclease H-like superfamily/Ribonuclease H"/>
    <property type="match status" value="1"/>
</dbReference>
<gene>
    <name evidence="2" type="ORF">J3R75_000019</name>
</gene>
<comment type="caution">
    <text evidence="2">The sequence shown here is derived from an EMBL/GenBank/DDBJ whole genome shotgun (WGS) entry which is preliminary data.</text>
</comment>
<dbReference type="InterPro" id="IPR036397">
    <property type="entry name" value="RNaseH_sf"/>
</dbReference>
<organism evidence="2 3">
    <name type="scientific">Oligosphaera ethanolica</name>
    <dbReference type="NCBI Taxonomy" id="760260"/>
    <lineage>
        <taxon>Bacteria</taxon>
        <taxon>Pseudomonadati</taxon>
        <taxon>Lentisphaerota</taxon>
        <taxon>Oligosphaeria</taxon>
        <taxon>Oligosphaerales</taxon>
        <taxon>Oligosphaeraceae</taxon>
        <taxon>Oligosphaera</taxon>
    </lineage>
</organism>
<protein>
    <submittedName>
        <fullName evidence="2">DNA polymerase-3 subunit epsilon</fullName>
        <ecNumber evidence="2">2.7.7.7</ecNumber>
    </submittedName>
</protein>
<dbReference type="CDD" id="cd06127">
    <property type="entry name" value="DEDDh"/>
    <property type="match status" value="1"/>
</dbReference>
<name>A0AAE3VCD5_9BACT</name>
<evidence type="ECO:0000313" key="2">
    <source>
        <dbReference type="EMBL" id="MDQ0287912.1"/>
    </source>
</evidence>
<evidence type="ECO:0000313" key="3">
    <source>
        <dbReference type="Proteomes" id="UP001238163"/>
    </source>
</evidence>
<sequence>MLAREADIVILDFESTGSSPGKPNLPWQLGAVCFSGGKVQPDHGFSVYLRVPDDHPFNPYTPGRWASLRDELAAAPSLPELWPQLQPWLLGHPLGAHHAPTERCLLQQAFPLHHFGPWIDTLTLARIAYPGLSSFQLEDLLSEFGIDRKVAEVCPDRQPHDAFFDAVACGFLLQFLLSRPSWQDTSLEKLYAAKATAANTAPK</sequence>
<dbReference type="InterPro" id="IPR012337">
    <property type="entry name" value="RNaseH-like_sf"/>
</dbReference>
<dbReference type="AlphaFoldDB" id="A0AAE3VCD5"/>